<dbReference type="GO" id="GO:0052816">
    <property type="term" value="F:long-chain fatty acyl-CoA hydrolase activity"/>
    <property type="evidence" value="ECO:0007669"/>
    <property type="project" value="TreeGrafter"/>
</dbReference>
<gene>
    <name evidence="6" type="ORF">DSM19430T_32810</name>
</gene>
<keyword evidence="7" id="KW-1185">Reference proteome</keyword>
<dbReference type="Proteomes" id="UP000503820">
    <property type="component" value="Unassembled WGS sequence"/>
</dbReference>
<dbReference type="PANTHER" id="PTHR11049:SF16">
    <property type="entry name" value="PROTEIN VDLD"/>
    <property type="match status" value="1"/>
</dbReference>
<dbReference type="CDD" id="cd03442">
    <property type="entry name" value="BFIT_BACH"/>
    <property type="match status" value="1"/>
</dbReference>
<dbReference type="AlphaFoldDB" id="A0A7J0BY24"/>
<dbReference type="GO" id="GO:0005829">
    <property type="term" value="C:cytosol"/>
    <property type="evidence" value="ECO:0007669"/>
    <property type="project" value="TreeGrafter"/>
</dbReference>
<keyword evidence="2 3" id="KW-0378">Hydrolase</keyword>
<evidence type="ECO:0000256" key="2">
    <source>
        <dbReference type="ARBA" id="ARBA00022801"/>
    </source>
</evidence>
<dbReference type="InterPro" id="IPR033120">
    <property type="entry name" value="HOTDOG_ACOT"/>
</dbReference>
<dbReference type="RefSeq" id="WP_174411201.1">
    <property type="nucleotide sequence ID" value="NZ_BLVP01000043.1"/>
</dbReference>
<comment type="caution">
    <text evidence="6">The sequence shown here is derived from an EMBL/GenBank/DDBJ whole genome shotgun (WGS) entry which is preliminary data.</text>
</comment>
<evidence type="ECO:0000313" key="6">
    <source>
        <dbReference type="EMBL" id="GFM38597.1"/>
    </source>
</evidence>
<dbReference type="SUPFAM" id="SSF54637">
    <property type="entry name" value="Thioesterase/thiol ester dehydrase-isomerase"/>
    <property type="match status" value="1"/>
</dbReference>
<sequence>MEGRKVSESETTTTHRALPEDANPAGNVHGGVILKQIDLAGAVCAMRHARGCTVVTASIDRMEFKAPAHVGELLILRASVNMVSSKSMEVGVRVEAENLLTGDVRHIASAYLTFVSMDEQRKPTPAPPLILETPTHARRNEEAKRRRALRQEERLRERQAQESMAQETATAAESTLKPKYLY</sequence>
<feature type="region of interest" description="Disordered" evidence="4">
    <location>
        <begin position="121"/>
        <end position="182"/>
    </location>
</feature>
<proteinExistence type="inferred from homology"/>
<accession>A0A7J0BY24</accession>
<dbReference type="PANTHER" id="PTHR11049">
    <property type="entry name" value="ACYL COENZYME A THIOESTER HYDROLASE"/>
    <property type="match status" value="1"/>
</dbReference>
<dbReference type="InterPro" id="IPR040170">
    <property type="entry name" value="Cytosol_ACT"/>
</dbReference>
<feature type="compositionally biased region" description="Basic and acidic residues" evidence="4">
    <location>
        <begin position="138"/>
        <end position="160"/>
    </location>
</feature>
<evidence type="ECO:0000256" key="4">
    <source>
        <dbReference type="SAM" id="MobiDB-lite"/>
    </source>
</evidence>
<feature type="region of interest" description="Disordered" evidence="4">
    <location>
        <begin position="1"/>
        <end position="25"/>
    </location>
</feature>
<evidence type="ECO:0000256" key="1">
    <source>
        <dbReference type="ARBA" id="ARBA00010458"/>
    </source>
</evidence>
<dbReference type="InterPro" id="IPR029069">
    <property type="entry name" value="HotDog_dom_sf"/>
</dbReference>
<feature type="domain" description="HotDog ACOT-type" evidence="5">
    <location>
        <begin position="7"/>
        <end position="120"/>
    </location>
</feature>
<evidence type="ECO:0000256" key="3">
    <source>
        <dbReference type="PROSITE-ProRule" id="PRU01106"/>
    </source>
</evidence>
<evidence type="ECO:0000313" key="7">
    <source>
        <dbReference type="Proteomes" id="UP000503820"/>
    </source>
</evidence>
<evidence type="ECO:0000259" key="5">
    <source>
        <dbReference type="PROSITE" id="PS51770"/>
    </source>
</evidence>
<dbReference type="PROSITE" id="PS51770">
    <property type="entry name" value="HOTDOG_ACOT"/>
    <property type="match status" value="1"/>
</dbReference>
<protein>
    <submittedName>
        <fullName evidence="6">Acyl-CoA thioesterase</fullName>
    </submittedName>
</protein>
<dbReference type="EMBL" id="BLVP01000043">
    <property type="protein sequence ID" value="GFM38597.1"/>
    <property type="molecule type" value="Genomic_DNA"/>
</dbReference>
<organism evidence="6 7">
    <name type="scientific">Desulfovibrio psychrotolerans</name>
    <dbReference type="NCBI Taxonomy" id="415242"/>
    <lineage>
        <taxon>Bacteria</taxon>
        <taxon>Pseudomonadati</taxon>
        <taxon>Thermodesulfobacteriota</taxon>
        <taxon>Desulfovibrionia</taxon>
        <taxon>Desulfovibrionales</taxon>
        <taxon>Desulfovibrionaceae</taxon>
        <taxon>Desulfovibrio</taxon>
    </lineage>
</organism>
<reference evidence="6 7" key="1">
    <citation type="submission" date="2020-05" db="EMBL/GenBank/DDBJ databases">
        <title>Draft genome sequence of Desulfovibrio psychrotolerans JS1T.</title>
        <authorList>
            <person name="Ueno A."/>
            <person name="Tamazawa S."/>
            <person name="Tamamura S."/>
            <person name="Murakami T."/>
            <person name="Kiyama T."/>
            <person name="Inomata H."/>
            <person name="Amano Y."/>
            <person name="Miyakawa K."/>
            <person name="Tamaki H."/>
            <person name="Naganuma T."/>
            <person name="Kaneko K."/>
        </authorList>
    </citation>
    <scope>NUCLEOTIDE SEQUENCE [LARGE SCALE GENOMIC DNA]</scope>
    <source>
        <strain evidence="6 7">JS1</strain>
    </source>
</reference>
<dbReference type="InterPro" id="IPR006683">
    <property type="entry name" value="Thioestr_dom"/>
</dbReference>
<dbReference type="Pfam" id="PF03061">
    <property type="entry name" value="4HBT"/>
    <property type="match status" value="1"/>
</dbReference>
<dbReference type="Gene3D" id="3.10.129.10">
    <property type="entry name" value="Hotdog Thioesterase"/>
    <property type="match status" value="1"/>
</dbReference>
<comment type="similarity">
    <text evidence="1">Belongs to the acyl coenzyme A hydrolase family.</text>
</comment>
<dbReference type="GO" id="GO:0006637">
    <property type="term" value="P:acyl-CoA metabolic process"/>
    <property type="evidence" value="ECO:0007669"/>
    <property type="project" value="TreeGrafter"/>
</dbReference>
<name>A0A7J0BY24_9BACT</name>
<feature type="compositionally biased region" description="Polar residues" evidence="4">
    <location>
        <begin position="163"/>
        <end position="173"/>
    </location>
</feature>